<evidence type="ECO:0000259" key="4">
    <source>
        <dbReference type="Pfam" id="PF10566"/>
    </source>
</evidence>
<dbReference type="Gene3D" id="3.20.20.70">
    <property type="entry name" value="Aldolase class I"/>
    <property type="match status" value="1"/>
</dbReference>
<dbReference type="Pfam" id="PF14508">
    <property type="entry name" value="GH97_N"/>
    <property type="match status" value="1"/>
</dbReference>
<name>A0AAE4BTE9_9BACT</name>
<dbReference type="InterPro" id="IPR019563">
    <property type="entry name" value="GH97_catalytic"/>
</dbReference>
<accession>A0AAE4BTE9</accession>
<dbReference type="Gene3D" id="2.70.98.10">
    <property type="match status" value="1"/>
</dbReference>
<proteinExistence type="predicted"/>
<evidence type="ECO:0000259" key="6">
    <source>
        <dbReference type="Pfam" id="PF14509"/>
    </source>
</evidence>
<dbReference type="AlphaFoldDB" id="A0AAE4BTE9"/>
<dbReference type="RefSeq" id="WP_309940871.1">
    <property type="nucleotide sequence ID" value="NZ_AP025306.1"/>
</dbReference>
<dbReference type="InterPro" id="IPR013785">
    <property type="entry name" value="Aldolase_TIM"/>
</dbReference>
<gene>
    <name evidence="7" type="ORF">HNQ88_003792</name>
</gene>
<dbReference type="GO" id="GO:0030246">
    <property type="term" value="F:carbohydrate binding"/>
    <property type="evidence" value="ECO:0007669"/>
    <property type="project" value="InterPro"/>
</dbReference>
<keyword evidence="3" id="KW-0106">Calcium</keyword>
<evidence type="ECO:0000256" key="2">
    <source>
        <dbReference type="ARBA" id="ARBA00011245"/>
    </source>
</evidence>
<comment type="cofactor">
    <cofactor evidence="1">
        <name>Ca(2+)</name>
        <dbReference type="ChEBI" id="CHEBI:29108"/>
    </cofactor>
</comment>
<dbReference type="EC" id="3.2.1.20" evidence="7"/>
<keyword evidence="7" id="KW-0326">Glycosidase</keyword>
<dbReference type="EMBL" id="JAVDQD010000005">
    <property type="protein sequence ID" value="MDR6240716.1"/>
    <property type="molecule type" value="Genomic_DNA"/>
</dbReference>
<organism evidence="7 8">
    <name type="scientific">Aureibacter tunicatorum</name>
    <dbReference type="NCBI Taxonomy" id="866807"/>
    <lineage>
        <taxon>Bacteria</taxon>
        <taxon>Pseudomonadati</taxon>
        <taxon>Bacteroidota</taxon>
        <taxon>Cytophagia</taxon>
        <taxon>Cytophagales</taxon>
        <taxon>Persicobacteraceae</taxon>
        <taxon>Aureibacter</taxon>
    </lineage>
</organism>
<feature type="domain" description="Glycosyl-hydrolase 97 catalytic" evidence="4">
    <location>
        <begin position="290"/>
        <end position="465"/>
    </location>
</feature>
<reference evidence="7" key="1">
    <citation type="submission" date="2023-07" db="EMBL/GenBank/DDBJ databases">
        <title>Genomic Encyclopedia of Type Strains, Phase IV (KMG-IV): sequencing the most valuable type-strain genomes for metagenomic binning, comparative biology and taxonomic classification.</title>
        <authorList>
            <person name="Goeker M."/>
        </authorList>
    </citation>
    <scope>NUCLEOTIDE SEQUENCE</scope>
    <source>
        <strain evidence="7">DSM 26174</strain>
    </source>
</reference>
<dbReference type="PANTHER" id="PTHR35803">
    <property type="entry name" value="GLUCAN 1,4-ALPHA-GLUCOSIDASE SUSB-RELATED"/>
    <property type="match status" value="1"/>
</dbReference>
<dbReference type="InterPro" id="IPR029483">
    <property type="entry name" value="GH97_C"/>
</dbReference>
<comment type="caution">
    <text evidence="7">The sequence shown here is derived from an EMBL/GenBank/DDBJ whole genome shotgun (WGS) entry which is preliminary data.</text>
</comment>
<evidence type="ECO:0000256" key="1">
    <source>
        <dbReference type="ARBA" id="ARBA00001913"/>
    </source>
</evidence>
<dbReference type="GO" id="GO:0004558">
    <property type="term" value="F:alpha-1,4-glucosidase activity"/>
    <property type="evidence" value="ECO:0007669"/>
    <property type="project" value="UniProtKB-EC"/>
</dbReference>
<dbReference type="Pfam" id="PF10566">
    <property type="entry name" value="Glyco_hydro_97"/>
    <property type="match status" value="1"/>
</dbReference>
<evidence type="ECO:0000256" key="3">
    <source>
        <dbReference type="ARBA" id="ARBA00022837"/>
    </source>
</evidence>
<evidence type="ECO:0000259" key="5">
    <source>
        <dbReference type="Pfam" id="PF14508"/>
    </source>
</evidence>
<feature type="domain" description="Glycosyl-hydrolase 97 C-terminal oligomerisation" evidence="6">
    <location>
        <begin position="569"/>
        <end position="669"/>
    </location>
</feature>
<dbReference type="Proteomes" id="UP001185092">
    <property type="component" value="Unassembled WGS sequence"/>
</dbReference>
<dbReference type="InterPro" id="IPR014718">
    <property type="entry name" value="GH-type_carb-bd"/>
</dbReference>
<evidence type="ECO:0000313" key="8">
    <source>
        <dbReference type="Proteomes" id="UP001185092"/>
    </source>
</evidence>
<keyword evidence="7" id="KW-0378">Hydrolase</keyword>
<dbReference type="PROSITE" id="PS51257">
    <property type="entry name" value="PROKAR_LIPOPROTEIN"/>
    <property type="match status" value="1"/>
</dbReference>
<comment type="subunit">
    <text evidence="2">Monomer.</text>
</comment>
<feature type="domain" description="Glycosyl-hydrolase 97 N-terminal" evidence="5">
    <location>
        <begin position="27"/>
        <end position="272"/>
    </location>
</feature>
<dbReference type="PANTHER" id="PTHR35803:SF1">
    <property type="entry name" value="GLUCAN 1,4-ALPHA-GLUCOSIDASE SUSB"/>
    <property type="match status" value="1"/>
</dbReference>
<dbReference type="InterPro" id="IPR029486">
    <property type="entry name" value="GH97_N"/>
</dbReference>
<dbReference type="InterPro" id="IPR052720">
    <property type="entry name" value="Glycosyl_hydrolase_97"/>
</dbReference>
<keyword evidence="8" id="KW-1185">Reference proteome</keyword>
<dbReference type="Pfam" id="PF14509">
    <property type="entry name" value="GH97_C"/>
    <property type="match status" value="1"/>
</dbReference>
<evidence type="ECO:0000313" key="7">
    <source>
        <dbReference type="EMBL" id="MDR6240716.1"/>
    </source>
</evidence>
<protein>
    <submittedName>
        <fullName evidence="7">Alpha-glucosidase</fullName>
        <ecNumber evidence="7">3.2.1.20</ecNumber>
    </submittedName>
</protein>
<sequence>MKKNLYFLIILFIGMSSCSVDQKQTLLSPDNKIQITFEAGKLPSYSVKFEDETILEESKLGFVLSDSNSLMPDMEAYGIERSNFSQNWEQVWGEDKIVNNQYNEMLIHLQEKKSPNRKLDIRFRAFDDGIGFRYEFPEQQNLKEFTIIDEKTEFVLGDDYDSWWIPQNFDSYEFLYQESKASEIKAVNTPVTFRSSKGTHISIHEAALTDYADMTLARKDNSLSFEAELAPWSDGSKVKTSTGTTTPWRTVQISPDAGQLVESKLILNLNEPNKLEDVSWIEPMKYVGIWWSMHLGTEIWAEGPRHGATTENAIRHIDFAKKHNIGGVVVEGWNAGWDKWGAKDAFDHVTPASDFDLIKVAKYAKDNGIQLIGHNETGGDIPAYEHYMDSAFTLYENLGMNALKTGYAGGIYPRGENHHGQFMVNHYRKVVEKAAEHKIMLDVHEPIKPTGIRRTYPNMMTREGVRGMEWNAWSAGNGPKHLVTLPFTRMLAGPIDYTPGIFDILYKNSEGKRVNWNNADMDITRIQTTLAKQLAAFVVIYSPLQMASDLIEHYEGHPAFKFIMDCPTDWEKSLVINGEVGEFITMARLSHDGDWFLGSMTGEHAKKMDITLDFLSDGNEYEAQIYADAEDTDLINNPASYQINKKIVKKGDKLHLDLKKSGGQAIRFKKL</sequence>